<keyword evidence="3" id="KW-1185">Reference proteome</keyword>
<name>A0A975MKZ2_9GAMM</name>
<reference evidence="2" key="1">
    <citation type="submission" date="2021-04" db="EMBL/GenBank/DDBJ databases">
        <title>Draft genome sequence data of methanotrophic Methylovulum sp. strain S1L and Methylomonas sp. strain S2AM isolated from boreal lake water columns.</title>
        <authorList>
            <person name="Rissanen A.J."/>
            <person name="Mangayil R."/>
            <person name="Svenning M.M."/>
            <person name="Khanongnuch R."/>
        </authorList>
    </citation>
    <scope>NUCLEOTIDE SEQUENCE</scope>
    <source>
        <strain evidence="2">S2AM</strain>
    </source>
</reference>
<feature type="domain" description="DUF927" evidence="1">
    <location>
        <begin position="150"/>
        <end position="428"/>
    </location>
</feature>
<evidence type="ECO:0000259" key="1">
    <source>
        <dbReference type="Pfam" id="PF06048"/>
    </source>
</evidence>
<sequence>MNEFLPETIELDFPDDSHTAVRYGKKPLSDPKPVDGSRMGLVVLPEPLRGNTSLPPIDKLALSKEPASASAEPQSIFNMDEYTGVTGVTGATASEFKVSSANPIVTSHDFGVTGIASGNSIDQNQFPDPGSRPCYRVYETGCGPNLSCPPGVYYHCFGKSAPKAPPILHDVRLCGVLHVTAIARNKQGHEFGLILEFKDKLGQPKRWNMPSRLLGGRGDELQKELFDNGLDINYLQRSKLADYISRQSPAKTVWTTSVCGWFDQVFVLPHRVVGDATEDVWFQADSAPNLVSNGYRASGSLLEWQHQVARFCLGNPLLLLNVSQAFSGALLGKCQLDCVAVHVFGGSSQGKTSGMLLAGSIWGEPKRYNRSWTATLNGLESAALSVNDGLLCLDEMSKADAADVSKSLYMLANGMGKQRSTISGKTKALHIWRVSILSNGEESIEAHLQKAGLSAKAGELVRFLQLPVFGLYGAFSELHGMKSGREFSALLARNAAHVHGSAGLAFLEKLTRDERDFSEYLDRFLAIFEKQHGPLSPQEGRAARGFALIGLAGELASEYGVTGWPERAAMDAALVCFGEWRKHRGPGELEPKKLIEAVRQYIELYGDSRFTKTDDNSRLHGERSGYWRMTDQGYKQWLFSSAGLKKAIGNTDFQPAVQLLIKEGVLKRGPKKYVTLVKILGVPDWFYVIQLQDDDHAG</sequence>
<evidence type="ECO:0000313" key="3">
    <source>
        <dbReference type="Proteomes" id="UP000676649"/>
    </source>
</evidence>
<proteinExistence type="predicted"/>
<dbReference type="InterPro" id="IPR009270">
    <property type="entry name" value="DUF927"/>
</dbReference>
<gene>
    <name evidence="2" type="ORF">KEF85_09970</name>
</gene>
<dbReference type="Proteomes" id="UP000676649">
    <property type="component" value="Chromosome"/>
</dbReference>
<protein>
    <submittedName>
        <fullName evidence="2">DUF927 domain-containing protein</fullName>
    </submittedName>
</protein>
<organism evidence="2 3">
    <name type="scientific">Methylomonas paludis</name>
    <dbReference type="NCBI Taxonomy" id="1173101"/>
    <lineage>
        <taxon>Bacteria</taxon>
        <taxon>Pseudomonadati</taxon>
        <taxon>Pseudomonadota</taxon>
        <taxon>Gammaproteobacteria</taxon>
        <taxon>Methylococcales</taxon>
        <taxon>Methylococcaceae</taxon>
        <taxon>Methylomonas</taxon>
    </lineage>
</organism>
<dbReference type="KEGG" id="mpad:KEF85_09970"/>
<evidence type="ECO:0000313" key="2">
    <source>
        <dbReference type="EMBL" id="QWF69702.1"/>
    </source>
</evidence>
<dbReference type="RefSeq" id="WP_215580074.1">
    <property type="nucleotide sequence ID" value="NZ_CP073754.1"/>
</dbReference>
<accession>A0A975MKZ2</accession>
<dbReference type="Pfam" id="PF06048">
    <property type="entry name" value="DUF927"/>
    <property type="match status" value="1"/>
</dbReference>
<dbReference type="AlphaFoldDB" id="A0A975MKZ2"/>
<dbReference type="EMBL" id="CP073754">
    <property type="protein sequence ID" value="QWF69702.1"/>
    <property type="molecule type" value="Genomic_DNA"/>
</dbReference>